<proteinExistence type="predicted"/>
<keyword evidence="1" id="KW-0472">Membrane</keyword>
<keyword evidence="1" id="KW-1133">Transmembrane helix</keyword>
<feature type="transmembrane region" description="Helical" evidence="1">
    <location>
        <begin position="38"/>
        <end position="55"/>
    </location>
</feature>
<dbReference type="RefSeq" id="WP_163960563.1">
    <property type="nucleotide sequence ID" value="NZ_JAAIVB010000011.1"/>
</dbReference>
<name>A0A6B3SHD3_9BURK</name>
<evidence type="ECO:0000313" key="3">
    <source>
        <dbReference type="Proteomes" id="UP000482155"/>
    </source>
</evidence>
<accession>A0A6B3SHD3</accession>
<dbReference type="Proteomes" id="UP000482155">
    <property type="component" value="Unassembled WGS sequence"/>
</dbReference>
<dbReference type="AlphaFoldDB" id="A0A6B3SHD3"/>
<evidence type="ECO:0000256" key="1">
    <source>
        <dbReference type="SAM" id="Phobius"/>
    </source>
</evidence>
<protein>
    <submittedName>
        <fullName evidence="2">Uncharacterized protein</fullName>
    </submittedName>
</protein>
<keyword evidence="3" id="KW-1185">Reference proteome</keyword>
<comment type="caution">
    <text evidence="2">The sequence shown here is derived from an EMBL/GenBank/DDBJ whole genome shotgun (WGS) entry which is preliminary data.</text>
</comment>
<keyword evidence="1" id="KW-0812">Transmembrane</keyword>
<gene>
    <name evidence="2" type="ORF">G3574_03120</name>
</gene>
<dbReference type="EMBL" id="JAAIVB010000011">
    <property type="protein sequence ID" value="NEX60060.1"/>
    <property type="molecule type" value="Genomic_DNA"/>
</dbReference>
<sequence length="133" mass="15113">MELFLKELDTAPLALLLWLSGALMVMAPKFISDAAVSLWSLLAIAMTGFLAFQVTGYEHFLPLEAKIGIVVGTLVFLGMVMVTIWKMIQQEKLQWIEEERAKVHAWRMQDMARSAVVYDHLQSASVSSRRRSW</sequence>
<reference evidence="2 3" key="1">
    <citation type="submission" date="2020-02" db="EMBL/GenBank/DDBJ databases">
        <authorList>
            <person name="Kim M.K."/>
        </authorList>
    </citation>
    <scope>NUCLEOTIDE SEQUENCE [LARGE SCALE GENOMIC DNA]</scope>
    <source>
        <strain evidence="2 3">17J57-3</strain>
    </source>
</reference>
<evidence type="ECO:0000313" key="2">
    <source>
        <dbReference type="EMBL" id="NEX60060.1"/>
    </source>
</evidence>
<organism evidence="2 3">
    <name type="scientific">Noviherbaspirillum galbum</name>
    <dbReference type="NCBI Taxonomy" id="2709383"/>
    <lineage>
        <taxon>Bacteria</taxon>
        <taxon>Pseudomonadati</taxon>
        <taxon>Pseudomonadota</taxon>
        <taxon>Betaproteobacteria</taxon>
        <taxon>Burkholderiales</taxon>
        <taxon>Oxalobacteraceae</taxon>
        <taxon>Noviherbaspirillum</taxon>
    </lineage>
</organism>
<feature type="transmembrane region" description="Helical" evidence="1">
    <location>
        <begin position="12"/>
        <end position="31"/>
    </location>
</feature>
<feature type="transmembrane region" description="Helical" evidence="1">
    <location>
        <begin position="67"/>
        <end position="85"/>
    </location>
</feature>